<keyword evidence="2" id="KW-1185">Reference proteome</keyword>
<evidence type="ECO:0000313" key="2">
    <source>
        <dbReference type="Proteomes" id="UP000297741"/>
    </source>
</evidence>
<proteinExistence type="predicted"/>
<accession>A0ABY2KL36</accession>
<reference evidence="1 2" key="1">
    <citation type="submission" date="2018-11" db="EMBL/GenBank/DDBJ databases">
        <title>Tabrizicola sp. isolated from sediment of alpine lake.</title>
        <authorList>
            <person name="Liu Z."/>
        </authorList>
    </citation>
    <scope>NUCLEOTIDE SEQUENCE [LARGE SCALE GENOMIC DNA]</scope>
    <source>
        <strain evidence="1 2">DRYC-M-16</strain>
    </source>
</reference>
<dbReference type="Proteomes" id="UP000297741">
    <property type="component" value="Unassembled WGS sequence"/>
</dbReference>
<dbReference type="EMBL" id="RPEM01000013">
    <property type="protein sequence ID" value="TGD41939.1"/>
    <property type="molecule type" value="Genomic_DNA"/>
</dbReference>
<evidence type="ECO:0008006" key="3">
    <source>
        <dbReference type="Google" id="ProtNLM"/>
    </source>
</evidence>
<evidence type="ECO:0000313" key="1">
    <source>
        <dbReference type="EMBL" id="TGD41939.1"/>
    </source>
</evidence>
<organism evidence="1 2">
    <name type="scientific">Pseudotabrizicola sediminis</name>
    <dbReference type="NCBI Taxonomy" id="2486418"/>
    <lineage>
        <taxon>Bacteria</taxon>
        <taxon>Pseudomonadati</taxon>
        <taxon>Pseudomonadota</taxon>
        <taxon>Alphaproteobacteria</taxon>
        <taxon>Rhodobacterales</taxon>
        <taxon>Paracoccaceae</taxon>
        <taxon>Pseudotabrizicola</taxon>
    </lineage>
</organism>
<gene>
    <name evidence="1" type="ORF">EEB11_16445</name>
</gene>
<protein>
    <recommendedName>
        <fullName evidence="3">Flagellar protein FlgN</fullName>
    </recommendedName>
</protein>
<comment type="caution">
    <text evidence="1">The sequence shown here is derived from an EMBL/GenBank/DDBJ whole genome shotgun (WGS) entry which is preliminary data.</text>
</comment>
<dbReference type="RefSeq" id="WP_135433182.1">
    <property type="nucleotide sequence ID" value="NZ_RPEM01000013.1"/>
</dbReference>
<name>A0ABY2KL36_9RHOB</name>
<sequence length="106" mass="11444">MSQSPEAILQNVRRAVMEGEYAQLEILLPALRDTEAAMVNGDLRTLQTLQAEAERTESCLISALAGVRAARRRVAEVSEAAKGLTTYDRGGHKATVPAVLPASRRV</sequence>